<accession>A0A6J8CLY5</accession>
<protein>
    <recommendedName>
        <fullName evidence="2">Reverse transcriptase domain-containing protein</fullName>
    </recommendedName>
</protein>
<evidence type="ECO:0000313" key="3">
    <source>
        <dbReference type="EMBL" id="CAC5396064.1"/>
    </source>
</evidence>
<feature type="region of interest" description="Disordered" evidence="1">
    <location>
        <begin position="1"/>
        <end position="31"/>
    </location>
</feature>
<proteinExistence type="predicted"/>
<organism evidence="3 4">
    <name type="scientific">Mytilus coruscus</name>
    <name type="common">Sea mussel</name>
    <dbReference type="NCBI Taxonomy" id="42192"/>
    <lineage>
        <taxon>Eukaryota</taxon>
        <taxon>Metazoa</taxon>
        <taxon>Spiralia</taxon>
        <taxon>Lophotrochozoa</taxon>
        <taxon>Mollusca</taxon>
        <taxon>Bivalvia</taxon>
        <taxon>Autobranchia</taxon>
        <taxon>Pteriomorphia</taxon>
        <taxon>Mytilida</taxon>
        <taxon>Mytiloidea</taxon>
        <taxon>Mytilidae</taxon>
        <taxon>Mytilinae</taxon>
        <taxon>Mytilus</taxon>
    </lineage>
</organism>
<dbReference type="PANTHER" id="PTHR33050">
    <property type="entry name" value="REVERSE TRANSCRIPTASE DOMAIN-CONTAINING PROTEIN"/>
    <property type="match status" value="1"/>
</dbReference>
<dbReference type="InterPro" id="IPR043502">
    <property type="entry name" value="DNA/RNA_pol_sf"/>
</dbReference>
<dbReference type="InterPro" id="IPR052055">
    <property type="entry name" value="Hepadnavirus_pol/RT"/>
</dbReference>
<dbReference type="PROSITE" id="PS50878">
    <property type="entry name" value="RT_POL"/>
    <property type="match status" value="1"/>
</dbReference>
<name>A0A6J8CLY5_MYTCO</name>
<dbReference type="OrthoDB" id="6109162at2759"/>
<dbReference type="Pfam" id="PF00078">
    <property type="entry name" value="RVT_1"/>
    <property type="match status" value="1"/>
</dbReference>
<keyword evidence="4" id="KW-1185">Reference proteome</keyword>
<feature type="domain" description="Reverse transcriptase" evidence="2">
    <location>
        <begin position="149"/>
        <end position="309"/>
    </location>
</feature>
<dbReference type="Proteomes" id="UP000507470">
    <property type="component" value="Unassembled WGS sequence"/>
</dbReference>
<dbReference type="SUPFAM" id="SSF56672">
    <property type="entry name" value="DNA/RNA polymerases"/>
    <property type="match status" value="1"/>
</dbReference>
<evidence type="ECO:0000256" key="1">
    <source>
        <dbReference type="SAM" id="MobiDB-lite"/>
    </source>
</evidence>
<feature type="compositionally biased region" description="Polar residues" evidence="1">
    <location>
        <begin position="53"/>
        <end position="73"/>
    </location>
</feature>
<dbReference type="Gene3D" id="3.30.70.270">
    <property type="match status" value="1"/>
</dbReference>
<evidence type="ECO:0000313" key="4">
    <source>
        <dbReference type="Proteomes" id="UP000507470"/>
    </source>
</evidence>
<dbReference type="PANTHER" id="PTHR33050:SF7">
    <property type="entry name" value="RIBONUCLEASE H"/>
    <property type="match status" value="1"/>
</dbReference>
<dbReference type="EMBL" id="CACVKT020005601">
    <property type="protein sequence ID" value="CAC5396064.1"/>
    <property type="molecule type" value="Genomic_DNA"/>
</dbReference>
<feature type="region of interest" description="Disordered" evidence="1">
    <location>
        <begin position="53"/>
        <end position="74"/>
    </location>
</feature>
<evidence type="ECO:0000259" key="2">
    <source>
        <dbReference type="PROSITE" id="PS50878"/>
    </source>
</evidence>
<sequence length="309" mass="33723">MAAENPFPASSAGQSSNACATDSTEGAPVETGNSANYVEEVIKQLQLQQTLQGGDNINSNNSQQGLIPASANQEGKVKPTRDLILSSWSKELHNDFDKDFLLHGIEFGFDIVDSSDIPSNIQAKNHPSANPSGPLYVKAHDQVLTEIENNNYIFADATPKIISPMGVIPKPGGGVRLIHDCSRPVGFAVNEFAGEPSKQIFQTLDEATKLVTPNCYMAKVDLKSAYRSVGISKASQQVTGFRWTFPNGKEFTFFDRKLPFGSKLAPGIFHRLSQAVRRMMSQRGFTIVAYLDDFFISYASQPNLVAQTV</sequence>
<gene>
    <name evidence="3" type="ORF">MCOR_30667</name>
</gene>
<reference evidence="3 4" key="1">
    <citation type="submission" date="2020-06" db="EMBL/GenBank/DDBJ databases">
        <authorList>
            <person name="Li R."/>
            <person name="Bekaert M."/>
        </authorList>
    </citation>
    <scope>NUCLEOTIDE SEQUENCE [LARGE SCALE GENOMIC DNA]</scope>
    <source>
        <strain evidence="4">wild</strain>
    </source>
</reference>
<dbReference type="AlphaFoldDB" id="A0A6J8CLY5"/>
<dbReference type="InterPro" id="IPR000477">
    <property type="entry name" value="RT_dom"/>
</dbReference>
<dbReference type="InterPro" id="IPR043128">
    <property type="entry name" value="Rev_trsase/Diguanyl_cyclase"/>
</dbReference>
<feature type="compositionally biased region" description="Polar residues" evidence="1">
    <location>
        <begin position="11"/>
        <end position="24"/>
    </location>
</feature>
<dbReference type="Gene3D" id="3.10.10.10">
    <property type="entry name" value="HIV Type 1 Reverse Transcriptase, subunit A, domain 1"/>
    <property type="match status" value="1"/>
</dbReference>